<reference evidence="2 3" key="1">
    <citation type="submission" date="2020-08" db="EMBL/GenBank/DDBJ databases">
        <title>Genomic Encyclopedia of Type Strains, Phase IV (KMG-IV): sequencing the most valuable type-strain genomes for metagenomic binning, comparative biology and taxonomic classification.</title>
        <authorList>
            <person name="Goeker M."/>
        </authorList>
    </citation>
    <scope>NUCLEOTIDE SEQUENCE [LARGE SCALE GENOMIC DNA]</scope>
    <source>
        <strain evidence="2 3">DSM 29348</strain>
    </source>
</reference>
<dbReference type="SUPFAM" id="SSF55729">
    <property type="entry name" value="Acyl-CoA N-acyltransferases (Nat)"/>
    <property type="match status" value="1"/>
</dbReference>
<dbReference type="AlphaFoldDB" id="A0A7W6GLX1"/>
<dbReference type="Pfam" id="PF13527">
    <property type="entry name" value="Acetyltransf_9"/>
    <property type="match status" value="1"/>
</dbReference>
<name>A0A7W6GLX1_9SPHN</name>
<sequence length="186" mass="20048">MARSMRHYLRIGKPVSSIVPLISQPFEAVERLLDDAFGRDRRGRTAYAIRAGTDWLPPLSFAAVGQKGALIGTLQSWPVALNRPDGVQMPLIMVGPVAVEPEFQRDGHGRAMMDAVVAAARAARTEPLMLIGDPEYYGRFWGFSAQGTGGWDAPGPFEPRRLLALPVSGEMIGGVGMLGPRIPIAA</sequence>
<evidence type="ECO:0000259" key="1">
    <source>
        <dbReference type="PROSITE" id="PS51186"/>
    </source>
</evidence>
<dbReference type="EMBL" id="JACIEB010000001">
    <property type="protein sequence ID" value="MBB3980611.1"/>
    <property type="molecule type" value="Genomic_DNA"/>
</dbReference>
<evidence type="ECO:0000313" key="2">
    <source>
        <dbReference type="EMBL" id="MBB3980611.1"/>
    </source>
</evidence>
<dbReference type="PROSITE" id="PS51186">
    <property type="entry name" value="GNAT"/>
    <property type="match status" value="1"/>
</dbReference>
<accession>A0A7W6GLX1</accession>
<dbReference type="InterPro" id="IPR000182">
    <property type="entry name" value="GNAT_dom"/>
</dbReference>
<comment type="caution">
    <text evidence="2">The sequence shown here is derived from an EMBL/GenBank/DDBJ whole genome shotgun (WGS) entry which is preliminary data.</text>
</comment>
<keyword evidence="3" id="KW-1185">Reference proteome</keyword>
<keyword evidence="2" id="KW-0808">Transferase</keyword>
<proteinExistence type="predicted"/>
<protein>
    <submittedName>
        <fullName evidence="2">Putative N-acetyltransferase YhbS</fullName>
    </submittedName>
</protein>
<feature type="domain" description="N-acetyltransferase" evidence="1">
    <location>
        <begin position="16"/>
        <end position="164"/>
    </location>
</feature>
<gene>
    <name evidence="2" type="ORF">GGR44_000242</name>
</gene>
<dbReference type="RefSeq" id="WP_246344264.1">
    <property type="nucleotide sequence ID" value="NZ_JACIEB010000001.1"/>
</dbReference>
<dbReference type="Gene3D" id="3.40.630.30">
    <property type="match status" value="1"/>
</dbReference>
<dbReference type="InterPro" id="IPR016181">
    <property type="entry name" value="Acyl_CoA_acyltransferase"/>
</dbReference>
<dbReference type="Proteomes" id="UP000552757">
    <property type="component" value="Unassembled WGS sequence"/>
</dbReference>
<evidence type="ECO:0000313" key="3">
    <source>
        <dbReference type="Proteomes" id="UP000552757"/>
    </source>
</evidence>
<organism evidence="2 3">
    <name type="scientific">Sphingobium fontiphilum</name>
    <dbReference type="NCBI Taxonomy" id="944425"/>
    <lineage>
        <taxon>Bacteria</taxon>
        <taxon>Pseudomonadati</taxon>
        <taxon>Pseudomonadota</taxon>
        <taxon>Alphaproteobacteria</taxon>
        <taxon>Sphingomonadales</taxon>
        <taxon>Sphingomonadaceae</taxon>
        <taxon>Sphingobium</taxon>
    </lineage>
</organism>
<dbReference type="GO" id="GO:0016747">
    <property type="term" value="F:acyltransferase activity, transferring groups other than amino-acyl groups"/>
    <property type="evidence" value="ECO:0007669"/>
    <property type="project" value="InterPro"/>
</dbReference>